<feature type="transmembrane region" description="Helical" evidence="6">
    <location>
        <begin position="335"/>
        <end position="356"/>
    </location>
</feature>
<dbReference type="GO" id="GO:0005886">
    <property type="term" value="C:plasma membrane"/>
    <property type="evidence" value="ECO:0007669"/>
    <property type="project" value="UniProtKB-SubCell"/>
</dbReference>
<feature type="transmembrane region" description="Helical" evidence="6">
    <location>
        <begin position="48"/>
        <end position="68"/>
    </location>
</feature>
<keyword evidence="2" id="KW-1003">Cell membrane</keyword>
<feature type="transmembrane region" description="Helical" evidence="6">
    <location>
        <begin position="179"/>
        <end position="197"/>
    </location>
</feature>
<evidence type="ECO:0000313" key="7">
    <source>
        <dbReference type="EMBL" id="GAK95854.1"/>
    </source>
</evidence>
<dbReference type="STRING" id="319236.BST91_11520"/>
<keyword evidence="3 6" id="KW-0812">Transmembrane</keyword>
<feature type="transmembrane region" description="Helical" evidence="6">
    <location>
        <begin position="255"/>
        <end position="277"/>
    </location>
</feature>
<feature type="transmembrane region" description="Helical" evidence="6">
    <location>
        <begin position="361"/>
        <end position="381"/>
    </location>
</feature>
<evidence type="ECO:0000256" key="4">
    <source>
        <dbReference type="ARBA" id="ARBA00022989"/>
    </source>
</evidence>
<dbReference type="Proteomes" id="UP000029221">
    <property type="component" value="Unassembled WGS sequence"/>
</dbReference>
<feature type="transmembrane region" description="Helical" evidence="6">
    <location>
        <begin position="17"/>
        <end position="36"/>
    </location>
</feature>
<dbReference type="PANTHER" id="PTHR30250">
    <property type="entry name" value="PST FAMILY PREDICTED COLANIC ACID TRANSPORTER"/>
    <property type="match status" value="1"/>
</dbReference>
<dbReference type="InterPro" id="IPR050833">
    <property type="entry name" value="Poly_Biosynth_Transport"/>
</dbReference>
<comment type="subcellular location">
    <subcellularLocation>
        <location evidence="1">Cell membrane</location>
        <topology evidence="1">Multi-pass membrane protein</topology>
    </subcellularLocation>
</comment>
<evidence type="ECO:0000256" key="5">
    <source>
        <dbReference type="ARBA" id="ARBA00023136"/>
    </source>
</evidence>
<accession>A0A090PYC4</accession>
<proteinExistence type="predicted"/>
<evidence type="ECO:0000256" key="3">
    <source>
        <dbReference type="ARBA" id="ARBA00022692"/>
    </source>
</evidence>
<feature type="transmembrane region" description="Helical" evidence="6">
    <location>
        <begin position="297"/>
        <end position="315"/>
    </location>
</feature>
<feature type="transmembrane region" description="Helical" evidence="6">
    <location>
        <begin position="119"/>
        <end position="141"/>
    </location>
</feature>
<gene>
    <name evidence="7" type="ORF">JCM19294_2636</name>
</gene>
<dbReference type="eggNOG" id="COG2244">
    <property type="taxonomic scope" value="Bacteria"/>
</dbReference>
<keyword evidence="5 6" id="KW-0472">Membrane</keyword>
<protein>
    <submittedName>
        <fullName evidence="7">Capsular polysaccharide biosynthesis protein</fullName>
    </submittedName>
</protein>
<organism evidence="7 8">
    <name type="scientific">Nonlabens tegetincola</name>
    <dbReference type="NCBI Taxonomy" id="323273"/>
    <lineage>
        <taxon>Bacteria</taxon>
        <taxon>Pseudomonadati</taxon>
        <taxon>Bacteroidota</taxon>
        <taxon>Flavobacteriia</taxon>
        <taxon>Flavobacteriales</taxon>
        <taxon>Flavobacteriaceae</taxon>
        <taxon>Nonlabens</taxon>
    </lineage>
</organism>
<dbReference type="EMBL" id="BBML01000001">
    <property type="protein sequence ID" value="GAK95854.1"/>
    <property type="molecule type" value="Genomic_DNA"/>
</dbReference>
<keyword evidence="4 6" id="KW-1133">Transmembrane helix</keyword>
<feature type="transmembrane region" description="Helical" evidence="6">
    <location>
        <begin position="88"/>
        <end position="107"/>
    </location>
</feature>
<dbReference type="AlphaFoldDB" id="A0A090PYC4"/>
<evidence type="ECO:0000256" key="1">
    <source>
        <dbReference type="ARBA" id="ARBA00004651"/>
    </source>
</evidence>
<dbReference type="RefSeq" id="WP_042276638.1">
    <property type="nucleotide sequence ID" value="NZ_BBML01000001.1"/>
</dbReference>
<evidence type="ECO:0000256" key="6">
    <source>
        <dbReference type="SAM" id="Phobius"/>
    </source>
</evidence>
<evidence type="ECO:0000256" key="2">
    <source>
        <dbReference type="ARBA" id="ARBA00022475"/>
    </source>
</evidence>
<reference evidence="7" key="1">
    <citation type="journal article" date="2014" name="Genome Announc.">
        <title>Draft Genome Sequences of Marine Flavobacterium Nonlabens Strains NR17, NR24, NR27, NR32, NR33, and Ara13.</title>
        <authorList>
            <person name="Nakanishi M."/>
            <person name="Meirelles P."/>
            <person name="Suzuki R."/>
            <person name="Takatani N."/>
            <person name="Mino S."/>
            <person name="Suda W."/>
            <person name="Oshima K."/>
            <person name="Hattori M."/>
            <person name="Ohkuma M."/>
            <person name="Hosokawa M."/>
            <person name="Miyashita K."/>
            <person name="Thompson F.L."/>
            <person name="Niwa A."/>
            <person name="Sawabe T."/>
            <person name="Sawabe T."/>
        </authorList>
    </citation>
    <scope>NUCLEOTIDE SEQUENCE [LARGE SCALE GENOMIC DNA]</scope>
    <source>
        <strain evidence="7">JCM 19294</strain>
    </source>
</reference>
<dbReference type="PANTHER" id="PTHR30250:SF28">
    <property type="entry name" value="POLYSACCHARIDE BIOSYNTHESIS PROTEIN"/>
    <property type="match status" value="1"/>
</dbReference>
<feature type="transmembrane region" description="Helical" evidence="6">
    <location>
        <begin position="387"/>
        <end position="408"/>
    </location>
</feature>
<sequence>MLASTFLKSKKITSEQLFMLSVLLVNGGNYFYNLILGRLLGPSQFADAVVLVTFLLVLSFLAMTFQLVTTKFSALLEYFDLSSFINSIFKLSVITGIIIGAIIIALSKWLQQALQTQNSMMFVIFGTAVPVYFILSVNRGFLQGNNQFKPLSITYQLEMVTRLVLTVSFLLFIPKLEPIISVSIGIVISLIAGFFPFKLMPFIERMSIKSSLILSRPVKHFFIVTLFYELTQIIINNSDILLVKHFFNSYDAGLYASLALIGRVVYFMAWMFVMLLLPKVIELKKNNKNTTQILFKYVSYITLLCTVIVIGTILLPETIVSLLFGDEYLEIAPLLWKYAVATSLFAIANIFSYYFLSLGNYIPVIISGIMGMMQVAMIYWFHDSLHTVVLVQIIAMVVLLTGQVLYFCQSKTDQNHSSTPTGI</sequence>
<evidence type="ECO:0000313" key="8">
    <source>
        <dbReference type="Proteomes" id="UP000029221"/>
    </source>
</evidence>
<dbReference type="Pfam" id="PF13440">
    <property type="entry name" value="Polysacc_synt_3"/>
    <property type="match status" value="1"/>
</dbReference>
<feature type="transmembrane region" description="Helical" evidence="6">
    <location>
        <begin position="218"/>
        <end position="235"/>
    </location>
</feature>
<keyword evidence="8" id="KW-1185">Reference proteome</keyword>
<comment type="caution">
    <text evidence="7">The sequence shown here is derived from an EMBL/GenBank/DDBJ whole genome shotgun (WGS) entry which is preliminary data.</text>
</comment>
<name>A0A090PYC4_9FLAO</name>